<reference evidence="2" key="1">
    <citation type="submission" date="2020-06" db="EMBL/GenBank/DDBJ databases">
        <authorList>
            <person name="Li T."/>
            <person name="Hu X."/>
            <person name="Zhang T."/>
            <person name="Song X."/>
            <person name="Zhang H."/>
            <person name="Dai N."/>
            <person name="Sheng W."/>
            <person name="Hou X."/>
            <person name="Wei L."/>
        </authorList>
    </citation>
    <scope>NUCLEOTIDE SEQUENCE</scope>
    <source>
        <strain evidence="2">KEN1</strain>
        <tissue evidence="2">Leaf</tissue>
    </source>
</reference>
<proteinExistence type="predicted"/>
<feature type="region of interest" description="Disordered" evidence="1">
    <location>
        <begin position="1"/>
        <end position="54"/>
    </location>
</feature>
<name>A0AAW2XNN9_9LAMI</name>
<comment type="caution">
    <text evidence="2">The sequence shown here is derived from an EMBL/GenBank/DDBJ whole genome shotgun (WGS) entry which is preliminary data.</text>
</comment>
<dbReference type="AlphaFoldDB" id="A0AAW2XNN9"/>
<evidence type="ECO:0000313" key="2">
    <source>
        <dbReference type="EMBL" id="KAL0455758.1"/>
    </source>
</evidence>
<gene>
    <name evidence="2" type="ORF">Slati_0915000</name>
</gene>
<feature type="compositionally biased region" description="Basic and acidic residues" evidence="1">
    <location>
        <begin position="32"/>
        <end position="47"/>
    </location>
</feature>
<protein>
    <submittedName>
        <fullName evidence="2">Uncharacterized protein</fullName>
    </submittedName>
</protein>
<sequence>MSASFNVTDLSPFDVDKDSDSRSNPSEEEGNDRDHPKLPTQNKEDPLKINGGPITRAKAKKINEALMILINEINETMHEKTSKKAQ</sequence>
<accession>A0AAW2XNN9</accession>
<reference evidence="2" key="2">
    <citation type="journal article" date="2024" name="Plant">
        <title>Genomic evolution and insights into agronomic trait innovations of Sesamum species.</title>
        <authorList>
            <person name="Miao H."/>
            <person name="Wang L."/>
            <person name="Qu L."/>
            <person name="Liu H."/>
            <person name="Sun Y."/>
            <person name="Le M."/>
            <person name="Wang Q."/>
            <person name="Wei S."/>
            <person name="Zheng Y."/>
            <person name="Lin W."/>
            <person name="Duan Y."/>
            <person name="Cao H."/>
            <person name="Xiong S."/>
            <person name="Wang X."/>
            <person name="Wei L."/>
            <person name="Li C."/>
            <person name="Ma Q."/>
            <person name="Ju M."/>
            <person name="Zhao R."/>
            <person name="Li G."/>
            <person name="Mu C."/>
            <person name="Tian Q."/>
            <person name="Mei H."/>
            <person name="Zhang T."/>
            <person name="Gao T."/>
            <person name="Zhang H."/>
        </authorList>
    </citation>
    <scope>NUCLEOTIDE SEQUENCE</scope>
    <source>
        <strain evidence="2">KEN1</strain>
    </source>
</reference>
<evidence type="ECO:0000256" key="1">
    <source>
        <dbReference type="SAM" id="MobiDB-lite"/>
    </source>
</evidence>
<organism evidence="2">
    <name type="scientific">Sesamum latifolium</name>
    <dbReference type="NCBI Taxonomy" id="2727402"/>
    <lineage>
        <taxon>Eukaryota</taxon>
        <taxon>Viridiplantae</taxon>
        <taxon>Streptophyta</taxon>
        <taxon>Embryophyta</taxon>
        <taxon>Tracheophyta</taxon>
        <taxon>Spermatophyta</taxon>
        <taxon>Magnoliopsida</taxon>
        <taxon>eudicotyledons</taxon>
        <taxon>Gunneridae</taxon>
        <taxon>Pentapetalae</taxon>
        <taxon>asterids</taxon>
        <taxon>lamiids</taxon>
        <taxon>Lamiales</taxon>
        <taxon>Pedaliaceae</taxon>
        <taxon>Sesamum</taxon>
    </lineage>
</organism>
<dbReference type="EMBL" id="JACGWN010000003">
    <property type="protein sequence ID" value="KAL0455758.1"/>
    <property type="molecule type" value="Genomic_DNA"/>
</dbReference>